<dbReference type="Pfam" id="PF10505">
    <property type="entry name" value="NARG2_C"/>
    <property type="match status" value="1"/>
</dbReference>
<sequence length="1467" mass="159342">MARRGRSLRSQSTATSKQATPSRRAVPAANTSPAISTRSRASPKRGRRSSTLRVSSDSDSPPFSHAPSMVSDKPESPALEAVVIDANASDSAKTKDPLPAPLLSRSRSNGLHSTDIRRGHTPEPVSSATIPEFLAEVAIGVSSSPSSAASDSPIDKPSSATIRPQTTVAKNMPVAAASTDKLPGLALASALTSDDTTAPLVMVLAEKRKPGLPPKNTAATAPLETPPKRKPGRPPKSAATGTPDAKAPTTTPAKRKPGRPRKSIAPVADSTPEADPKPSNLSEEPSSLAPAPKRRCRAPKPSTVSLPTEVPDPAAAMTPASAPLSEPLAQDALVLDQLPPPLSPTVPALQLPAQSPGVLPSASPDVDQRSLSAQPILHKPRRRLTRHTSKKAVSPAAAKAQRKPIVSDGSDTGEDISDLGVTDLLSQTHQSRRMPRSTGSLNRNSAKETKLTQELTKLTEAMLTSSDNASGQSGTDGAGGYGSDSDVGSFVVDDDVDDPKLMASITQGLMSPSSPQPLLAKPRSRPLISPMTRSVPRSPRWPPTTATATARKPKLSSLARRPQSVAAAVWTRHVKDGTTVIKEQDTQPPGDFGRLYAAFLTETAPFASADPFSILKTESLQLYTGHSQRLPYIHPNPSQVPSTIRQHSSPALLGDSGAHGGAPMNRSQPGGGFLTTLLGKITPSLGTTTSPAGQPQARAATSNPGVAARQYMLDSVEFNDSYQGSLGLTASATAAPAHHFNFRHQQHQLQQRPPATTRQRLLPTSELTNEDHRNYYKLTTLHKTSNYVMSAMERDQLDRLMKVVQREQKAFADFLKAEAAISLRFLNAHVKDVVEHYLEQQRQWILYAYPRHYRRSFTFAPSDREQTKQTSIKLNNAVVLLHSGRCPRIRVPGKDQMPGGKVAIRNCWAEWPSLAEHSATQTESRPPTRAVLDGRAQMTPLMVVSPEGHSSNPGDTTALSAAPEPAQATRASAQPRSSQANTECSNEKVDDDDDDDDFHLGTQAASAPGIHQANAPDPTRLPHLPQLSEDPLVHQFASHRQPNICISDQCLAYLFQMAVKHQGYKNYECLEIPFTVAVHPDLETQNPASTLKADSRRVIFVDDPWPAPNISRRARNQMYYDAAMQTQFVDDHDSSYVHSGEESSRMAPPARSKQALLSPVTISRLEDVPWTQMARTTTPNAIASTVPESPSRLFQHVYSESAMTSILDWTNLQYALWQFGSQCLLVRTRFHGFVQDEKALKNMLSAPATPNTTAAPTQTLASQASDGNALRSPSVGHTKYVAIKAKLEYQFDYGPEKVADWERIDWWSSLYLCGDAELLLARIDPARSELTGLHRRRLRDLMANPEWLNVHSRFVHDLLLQLGNISQPGHYVLQKTPGQWTFQVLQAIIPRQPSPAASANTTAESGNRPASGEIDIGERFQSAPAYGEDPYDYISIENQNPKNRIPFTVPHLLYKKANYRQHYTYAY</sequence>
<keyword evidence="4" id="KW-1185">Reference proteome</keyword>
<dbReference type="OrthoDB" id="289162at2759"/>
<accession>A0A9W8B533</accession>
<organism evidence="3 4">
    <name type="scientific">Dimargaris verticillata</name>
    <dbReference type="NCBI Taxonomy" id="2761393"/>
    <lineage>
        <taxon>Eukaryota</taxon>
        <taxon>Fungi</taxon>
        <taxon>Fungi incertae sedis</taxon>
        <taxon>Zoopagomycota</taxon>
        <taxon>Kickxellomycotina</taxon>
        <taxon>Dimargaritomycetes</taxon>
        <taxon>Dimargaritales</taxon>
        <taxon>Dimargaritaceae</taxon>
        <taxon>Dimargaris</taxon>
    </lineage>
</organism>
<name>A0A9W8B533_9FUNG</name>
<dbReference type="PANTHER" id="PTHR14633">
    <property type="entry name" value="LITTLE ELONGATION COMPLEX SUBUNIT 2"/>
    <property type="match status" value="1"/>
</dbReference>
<feature type="compositionally biased region" description="Low complexity" evidence="1">
    <location>
        <begin position="51"/>
        <end position="60"/>
    </location>
</feature>
<dbReference type="GO" id="GO:0042796">
    <property type="term" value="P:snRNA transcription by RNA polymerase III"/>
    <property type="evidence" value="ECO:0007669"/>
    <property type="project" value="TreeGrafter"/>
</dbReference>
<feature type="region of interest" description="Disordered" evidence="1">
    <location>
        <begin position="507"/>
        <end position="553"/>
    </location>
</feature>
<dbReference type="GO" id="GO:0003677">
    <property type="term" value="F:DNA binding"/>
    <property type="evidence" value="ECO:0007669"/>
    <property type="project" value="InterPro"/>
</dbReference>
<feature type="compositionally biased region" description="Basic residues" evidence="1">
    <location>
        <begin position="41"/>
        <end position="50"/>
    </location>
</feature>
<feature type="region of interest" description="Disordered" evidence="1">
    <location>
        <begin position="638"/>
        <end position="673"/>
    </location>
</feature>
<feature type="compositionally biased region" description="Basic residues" evidence="1">
    <location>
        <begin position="378"/>
        <end position="390"/>
    </location>
</feature>
<reference evidence="3" key="1">
    <citation type="submission" date="2022-07" db="EMBL/GenBank/DDBJ databases">
        <title>Phylogenomic reconstructions and comparative analyses of Kickxellomycotina fungi.</title>
        <authorList>
            <person name="Reynolds N.K."/>
            <person name="Stajich J.E."/>
            <person name="Barry K."/>
            <person name="Grigoriev I.V."/>
            <person name="Crous P."/>
            <person name="Smith M.E."/>
        </authorList>
    </citation>
    <scope>NUCLEOTIDE SEQUENCE</scope>
    <source>
        <strain evidence="3">RSA 567</strain>
    </source>
</reference>
<feature type="compositionally biased region" description="Polar residues" evidence="1">
    <location>
        <begin position="638"/>
        <end position="649"/>
    </location>
</feature>
<proteinExistence type="predicted"/>
<feature type="compositionally biased region" description="Polar residues" evidence="1">
    <location>
        <begin position="969"/>
        <end position="984"/>
    </location>
</feature>
<dbReference type="InterPro" id="IPR017956">
    <property type="entry name" value="AT_hook_DNA-bd_motif"/>
</dbReference>
<feature type="region of interest" description="Disordered" evidence="1">
    <location>
        <begin position="338"/>
        <end position="449"/>
    </location>
</feature>
<feature type="compositionally biased region" description="Polar residues" evidence="1">
    <location>
        <begin position="1395"/>
        <end position="1405"/>
    </location>
</feature>
<dbReference type="InterPro" id="IPR019535">
    <property type="entry name" value="ICE2_C"/>
</dbReference>
<dbReference type="GO" id="GO:0042795">
    <property type="term" value="P:snRNA transcription by RNA polymerase II"/>
    <property type="evidence" value="ECO:0007669"/>
    <property type="project" value="TreeGrafter"/>
</dbReference>
<feature type="compositionally biased region" description="Low complexity" evidence="1">
    <location>
        <begin position="142"/>
        <end position="160"/>
    </location>
</feature>
<feature type="region of interest" description="Disordered" evidence="1">
    <location>
        <begin position="1393"/>
        <end position="1414"/>
    </location>
</feature>
<feature type="region of interest" description="Disordered" evidence="1">
    <location>
        <begin position="684"/>
        <end position="703"/>
    </location>
</feature>
<dbReference type="GO" id="GO:0008023">
    <property type="term" value="C:transcription elongation factor complex"/>
    <property type="evidence" value="ECO:0007669"/>
    <property type="project" value="InterPro"/>
</dbReference>
<evidence type="ECO:0000259" key="2">
    <source>
        <dbReference type="Pfam" id="PF10505"/>
    </source>
</evidence>
<feature type="region of interest" description="Disordered" evidence="1">
    <location>
        <begin position="1"/>
        <end position="129"/>
    </location>
</feature>
<evidence type="ECO:0000313" key="3">
    <source>
        <dbReference type="EMBL" id="KAJ1974538.1"/>
    </source>
</evidence>
<evidence type="ECO:0000313" key="4">
    <source>
        <dbReference type="Proteomes" id="UP001151582"/>
    </source>
</evidence>
<evidence type="ECO:0000256" key="1">
    <source>
        <dbReference type="SAM" id="MobiDB-lite"/>
    </source>
</evidence>
<feature type="compositionally biased region" description="Polar residues" evidence="1">
    <location>
        <begin position="29"/>
        <end position="40"/>
    </location>
</feature>
<comment type="caution">
    <text evidence="3">The sequence shown here is derived from an EMBL/GenBank/DDBJ whole genome shotgun (WGS) entry which is preliminary data.</text>
</comment>
<dbReference type="PANTHER" id="PTHR14633:SF3">
    <property type="entry name" value="LITTLE ELONGATION COMPLEX SUBUNIT 2"/>
    <property type="match status" value="1"/>
</dbReference>
<feature type="region of interest" description="Disordered" evidence="1">
    <location>
        <begin position="944"/>
        <end position="1015"/>
    </location>
</feature>
<feature type="compositionally biased region" description="Polar residues" evidence="1">
    <location>
        <begin position="948"/>
        <end position="959"/>
    </location>
</feature>
<dbReference type="EMBL" id="JANBQB010000641">
    <property type="protein sequence ID" value="KAJ1974538.1"/>
    <property type="molecule type" value="Genomic_DNA"/>
</dbReference>
<feature type="region of interest" description="Disordered" evidence="1">
    <location>
        <begin position="141"/>
        <end position="174"/>
    </location>
</feature>
<gene>
    <name evidence="3" type="ORF">H4R34_004684</name>
</gene>
<feature type="compositionally biased region" description="Polar residues" evidence="1">
    <location>
        <begin position="8"/>
        <end position="21"/>
    </location>
</feature>
<feature type="region of interest" description="Disordered" evidence="1">
    <location>
        <begin position="463"/>
        <end position="487"/>
    </location>
</feature>
<protein>
    <recommendedName>
        <fullName evidence="2">Little elongation complex subunit 2 C-terminal domain-containing protein</fullName>
    </recommendedName>
</protein>
<feature type="compositionally biased region" description="Low complexity" evidence="1">
    <location>
        <begin position="235"/>
        <end position="252"/>
    </location>
</feature>
<feature type="compositionally biased region" description="Basic residues" evidence="1">
    <location>
        <begin position="253"/>
        <end position="262"/>
    </location>
</feature>
<dbReference type="Proteomes" id="UP001151582">
    <property type="component" value="Unassembled WGS sequence"/>
</dbReference>
<dbReference type="GO" id="GO:0045945">
    <property type="term" value="P:positive regulation of transcription by RNA polymerase III"/>
    <property type="evidence" value="ECO:0007669"/>
    <property type="project" value="TreeGrafter"/>
</dbReference>
<dbReference type="SMART" id="SM00384">
    <property type="entry name" value="AT_hook"/>
    <property type="match status" value="3"/>
</dbReference>
<feature type="region of interest" description="Disordered" evidence="1">
    <location>
        <begin position="202"/>
        <end position="324"/>
    </location>
</feature>
<feature type="domain" description="Little elongation complex subunit 2 C-terminal" evidence="2">
    <location>
        <begin position="1210"/>
        <end position="1388"/>
    </location>
</feature>